<dbReference type="FunCoup" id="C1E6F6">
    <property type="interactions" value="209"/>
</dbReference>
<evidence type="ECO:0000256" key="2">
    <source>
        <dbReference type="ARBA" id="ARBA00023002"/>
    </source>
</evidence>
<dbReference type="OrthoDB" id="191139at2759"/>
<sequence>MLQRWHTRHLPTDPAEVLGPDVKGKTFIVTGPTSGIGTTTAETLARAGARVVLACRTVKRGQALIDSWNSTQSEPLRCEAMHLDLDSLDSVRTFASAFLAKGEPLHCLLNNAGVFDMSGAFNRTKDGHESHYGTNFLAPALLSLLLMPSLKLAGTASAPARVVFVCSKLHQFCRRLPLDDLGFERRSYGARAAYAQSKLAEIQFTRELERRLGVMDGEDGSVRGDATVRCVTVHPGNIVTGVVRTLPYVVQVAYKIIMSRVLLTPSEGARASLYAATRGEALTGTGRAPYFTSECVAKSPSPPALDDEAAAKLWDATLATLGLPKDFKP</sequence>
<dbReference type="PANTHER" id="PTHR24320">
    <property type="entry name" value="RETINOL DEHYDROGENASE"/>
    <property type="match status" value="1"/>
</dbReference>
<dbReference type="EMBL" id="CP001326">
    <property type="protein sequence ID" value="ACO63417.1"/>
    <property type="molecule type" value="Genomic_DNA"/>
</dbReference>
<reference evidence="3 4" key="1">
    <citation type="journal article" date="2009" name="Science">
        <title>Green evolution and dynamic adaptations revealed by genomes of the marine picoeukaryotes Micromonas.</title>
        <authorList>
            <person name="Worden A.Z."/>
            <person name="Lee J.H."/>
            <person name="Mock T."/>
            <person name="Rouze P."/>
            <person name="Simmons M.P."/>
            <person name="Aerts A.L."/>
            <person name="Allen A.E."/>
            <person name="Cuvelier M.L."/>
            <person name="Derelle E."/>
            <person name="Everett M.V."/>
            <person name="Foulon E."/>
            <person name="Grimwood J."/>
            <person name="Gundlach H."/>
            <person name="Henrissat B."/>
            <person name="Napoli C."/>
            <person name="McDonald S.M."/>
            <person name="Parker M.S."/>
            <person name="Rombauts S."/>
            <person name="Salamov A."/>
            <person name="Von Dassow P."/>
            <person name="Badger J.H."/>
            <person name="Coutinho P.M."/>
            <person name="Demir E."/>
            <person name="Dubchak I."/>
            <person name="Gentemann C."/>
            <person name="Eikrem W."/>
            <person name="Gready J.E."/>
            <person name="John U."/>
            <person name="Lanier W."/>
            <person name="Lindquist E.A."/>
            <person name="Lucas S."/>
            <person name="Mayer K.F."/>
            <person name="Moreau H."/>
            <person name="Not F."/>
            <person name="Otillar R."/>
            <person name="Panaud O."/>
            <person name="Pangilinan J."/>
            <person name="Paulsen I."/>
            <person name="Piegu B."/>
            <person name="Poliakov A."/>
            <person name="Robbens S."/>
            <person name="Schmutz J."/>
            <person name="Toulza E."/>
            <person name="Wyss T."/>
            <person name="Zelensky A."/>
            <person name="Zhou K."/>
            <person name="Armbrust E.V."/>
            <person name="Bhattacharya D."/>
            <person name="Goodenough U.W."/>
            <person name="Van de Peer Y."/>
            <person name="Grigoriev I.V."/>
        </authorList>
    </citation>
    <scope>NUCLEOTIDE SEQUENCE [LARGE SCALE GENOMIC DNA]</scope>
    <source>
        <strain evidence="4">RCC299 / NOUM17</strain>
    </source>
</reference>
<protein>
    <submittedName>
        <fullName evidence="3">Forever young-like oxidoreductase</fullName>
    </submittedName>
</protein>
<dbReference type="Pfam" id="PF00106">
    <property type="entry name" value="adh_short"/>
    <property type="match status" value="1"/>
</dbReference>
<evidence type="ECO:0000256" key="1">
    <source>
        <dbReference type="ARBA" id="ARBA00006484"/>
    </source>
</evidence>
<evidence type="ECO:0000313" key="3">
    <source>
        <dbReference type="EMBL" id="ACO63417.1"/>
    </source>
</evidence>
<keyword evidence="4" id="KW-1185">Reference proteome</keyword>
<proteinExistence type="inferred from homology"/>
<dbReference type="Proteomes" id="UP000002009">
    <property type="component" value="Chromosome 5"/>
</dbReference>
<dbReference type="RefSeq" id="XP_002502159.1">
    <property type="nucleotide sequence ID" value="XM_002502113.1"/>
</dbReference>
<accession>C1E6F6</accession>
<dbReference type="InterPro" id="IPR002347">
    <property type="entry name" value="SDR_fam"/>
</dbReference>
<dbReference type="AlphaFoldDB" id="C1E6F6"/>
<dbReference type="STRING" id="296587.C1E6F6"/>
<dbReference type="KEGG" id="mis:MICPUN_82103"/>
<dbReference type="PANTHER" id="PTHR24320:SF148">
    <property type="entry name" value="NAD(P)-BINDING ROSSMANN-FOLD SUPERFAMILY PROTEIN"/>
    <property type="match status" value="1"/>
</dbReference>
<dbReference type="GO" id="GO:0016491">
    <property type="term" value="F:oxidoreductase activity"/>
    <property type="evidence" value="ECO:0007669"/>
    <property type="project" value="UniProtKB-KW"/>
</dbReference>
<dbReference type="InterPro" id="IPR036291">
    <property type="entry name" value="NAD(P)-bd_dom_sf"/>
</dbReference>
<gene>
    <name evidence="3" type="primary">FEY</name>
    <name evidence="3" type="ORF">MICPUN_82103</name>
</gene>
<organism evidence="3 4">
    <name type="scientific">Micromonas commoda (strain RCC299 / NOUM17 / CCMP2709)</name>
    <name type="common">Picoplanktonic green alga</name>
    <dbReference type="NCBI Taxonomy" id="296587"/>
    <lineage>
        <taxon>Eukaryota</taxon>
        <taxon>Viridiplantae</taxon>
        <taxon>Chlorophyta</taxon>
        <taxon>Mamiellophyceae</taxon>
        <taxon>Mamiellales</taxon>
        <taxon>Mamiellaceae</taxon>
        <taxon>Micromonas</taxon>
    </lineage>
</organism>
<name>C1E6F6_MICCC</name>
<dbReference type="eggNOG" id="KOG1208">
    <property type="taxonomic scope" value="Eukaryota"/>
</dbReference>
<dbReference type="OMA" id="VAYKIIM"/>
<dbReference type="InParanoid" id="C1E6F6"/>
<comment type="similarity">
    <text evidence="1">Belongs to the short-chain dehydrogenases/reductases (SDR) family.</text>
</comment>
<dbReference type="Gene3D" id="3.40.50.720">
    <property type="entry name" value="NAD(P)-binding Rossmann-like Domain"/>
    <property type="match status" value="1"/>
</dbReference>
<dbReference type="GeneID" id="8243832"/>
<evidence type="ECO:0000313" key="4">
    <source>
        <dbReference type="Proteomes" id="UP000002009"/>
    </source>
</evidence>
<keyword evidence="2" id="KW-0560">Oxidoreductase</keyword>
<dbReference type="PRINTS" id="PR00081">
    <property type="entry name" value="GDHRDH"/>
</dbReference>
<dbReference type="SUPFAM" id="SSF51735">
    <property type="entry name" value="NAD(P)-binding Rossmann-fold domains"/>
    <property type="match status" value="1"/>
</dbReference>